<keyword evidence="4" id="KW-0175">Coiled coil</keyword>
<feature type="compositionally biased region" description="Polar residues" evidence="5">
    <location>
        <begin position="140"/>
        <end position="156"/>
    </location>
</feature>
<dbReference type="FunFam" id="1.10.12.10:FF:000001">
    <property type="entry name" value="Probable enoyl-CoA hydratase, mitochondrial"/>
    <property type="match status" value="1"/>
</dbReference>
<feature type="transmembrane region" description="Helical" evidence="6">
    <location>
        <begin position="637"/>
        <end position="660"/>
    </location>
</feature>
<dbReference type="GO" id="GO:0005739">
    <property type="term" value="C:mitochondrion"/>
    <property type="evidence" value="ECO:0007669"/>
    <property type="project" value="TreeGrafter"/>
</dbReference>
<reference evidence="7" key="1">
    <citation type="submission" date="2014-01" db="EMBL/GenBank/DDBJ databases">
        <title>The genome of the white-rot fungus Pycnoporus cinnabarinus: a basidiomycete model with a versatile arsenal for lignocellulosic biomass breakdown.</title>
        <authorList>
            <person name="Levasseur A."/>
            <person name="Lomascolo A."/>
            <person name="Ruiz-Duenas F.J."/>
            <person name="Uzan E."/>
            <person name="Piumi F."/>
            <person name="Kues U."/>
            <person name="Ram A.F.J."/>
            <person name="Murat C."/>
            <person name="Haon M."/>
            <person name="Benoit I."/>
            <person name="Arfi Y."/>
            <person name="Chevret D."/>
            <person name="Drula E."/>
            <person name="Kwon M.J."/>
            <person name="Gouret P."/>
            <person name="Lesage-Meessen L."/>
            <person name="Lombard V."/>
            <person name="Mariette J."/>
            <person name="Noirot C."/>
            <person name="Park J."/>
            <person name="Patyshakuliyeva A."/>
            <person name="Wieneger R.A.B."/>
            <person name="Wosten H.A.B."/>
            <person name="Martin F."/>
            <person name="Coutinho P.M."/>
            <person name="de Vries R."/>
            <person name="Martinez A.T."/>
            <person name="Klopp C."/>
            <person name="Pontarotti P."/>
            <person name="Henrissat B."/>
            <person name="Record E."/>
        </authorList>
    </citation>
    <scope>NUCLEOTIDE SEQUENCE [LARGE SCALE GENOMIC DNA]</scope>
    <source>
        <strain evidence="7">BRFM137</strain>
    </source>
</reference>
<dbReference type="HOGENOM" id="CLU_277740_0_0_1"/>
<keyword evidence="8" id="KW-1185">Reference proteome</keyword>
<evidence type="ECO:0000256" key="2">
    <source>
        <dbReference type="ARBA" id="ARBA00023239"/>
    </source>
</evidence>
<evidence type="ECO:0000256" key="3">
    <source>
        <dbReference type="RuleBase" id="RU003707"/>
    </source>
</evidence>
<evidence type="ECO:0000256" key="1">
    <source>
        <dbReference type="ARBA" id="ARBA00005254"/>
    </source>
</evidence>
<evidence type="ECO:0000256" key="5">
    <source>
        <dbReference type="SAM" id="MobiDB-lite"/>
    </source>
</evidence>
<dbReference type="AlphaFoldDB" id="A0A060S1H6"/>
<dbReference type="InterPro" id="IPR029045">
    <property type="entry name" value="ClpP/crotonase-like_dom_sf"/>
</dbReference>
<dbReference type="FunFam" id="3.90.226.10:FF:000009">
    <property type="entry name" value="Carnitinyl-CoA dehydratase"/>
    <property type="match status" value="1"/>
</dbReference>
<dbReference type="EMBL" id="CCBP010000005">
    <property type="protein sequence ID" value="CDO68145.1"/>
    <property type="molecule type" value="Genomic_DNA"/>
</dbReference>
<keyword evidence="6" id="KW-1133">Transmembrane helix</keyword>
<dbReference type="Pfam" id="PF00378">
    <property type="entry name" value="ECH_1"/>
    <property type="match status" value="1"/>
</dbReference>
<dbReference type="STRING" id="5643.A0A060S1H6"/>
<dbReference type="Gene3D" id="3.90.226.10">
    <property type="entry name" value="2-enoyl-CoA Hydratase, Chain A, domain 1"/>
    <property type="match status" value="1"/>
</dbReference>
<name>A0A060S1H6_PYCCI</name>
<organism evidence="7 8">
    <name type="scientific">Pycnoporus cinnabarinus</name>
    <name type="common">Cinnabar-red polypore</name>
    <name type="synonym">Trametes cinnabarina</name>
    <dbReference type="NCBI Taxonomy" id="5643"/>
    <lineage>
        <taxon>Eukaryota</taxon>
        <taxon>Fungi</taxon>
        <taxon>Dikarya</taxon>
        <taxon>Basidiomycota</taxon>
        <taxon>Agaricomycotina</taxon>
        <taxon>Agaricomycetes</taxon>
        <taxon>Polyporales</taxon>
        <taxon>Polyporaceae</taxon>
        <taxon>Trametes</taxon>
    </lineage>
</organism>
<dbReference type="InterPro" id="IPR018376">
    <property type="entry name" value="Enoyl-CoA_hyd/isom_CS"/>
</dbReference>
<comment type="similarity">
    <text evidence="1 3">Belongs to the enoyl-CoA hydratase/isomerase family.</text>
</comment>
<dbReference type="PROSITE" id="PS00166">
    <property type="entry name" value="ENOYL_COA_HYDRATASE"/>
    <property type="match status" value="1"/>
</dbReference>
<accession>A0A060S1H6</accession>
<comment type="caution">
    <text evidence="7">The sequence shown here is derived from an EMBL/GenBank/DDBJ whole genome shotgun (WGS) entry which is preliminary data.</text>
</comment>
<feature type="compositionally biased region" description="Polar residues" evidence="5">
    <location>
        <begin position="827"/>
        <end position="837"/>
    </location>
</feature>
<dbReference type="GO" id="GO:0006635">
    <property type="term" value="P:fatty acid beta-oxidation"/>
    <property type="evidence" value="ECO:0007669"/>
    <property type="project" value="TreeGrafter"/>
</dbReference>
<dbReference type="CDD" id="cd14686">
    <property type="entry name" value="bZIP"/>
    <property type="match status" value="1"/>
</dbReference>
<dbReference type="Gene3D" id="1.10.12.10">
    <property type="entry name" value="Lyase 2-enoyl-coa Hydratase, Chain A, domain 2"/>
    <property type="match status" value="1"/>
</dbReference>
<dbReference type="InterPro" id="IPR014748">
    <property type="entry name" value="Enoyl-CoA_hydra_C"/>
</dbReference>
<proteinExistence type="inferred from homology"/>
<evidence type="ECO:0000313" key="7">
    <source>
        <dbReference type="EMBL" id="CDO68145.1"/>
    </source>
</evidence>
<evidence type="ECO:0000256" key="4">
    <source>
        <dbReference type="SAM" id="Coils"/>
    </source>
</evidence>
<feature type="compositionally biased region" description="Gly residues" evidence="5">
    <location>
        <begin position="447"/>
        <end position="459"/>
    </location>
</feature>
<keyword evidence="2" id="KW-0456">Lyase</keyword>
<dbReference type="InterPro" id="IPR001753">
    <property type="entry name" value="Enoyl-CoA_hydra/iso"/>
</dbReference>
<sequence length="1141" mass="120992">MALAGPDATAQSGLGNLESLQQELANLLASLARTHEKMAQIASAAYRRTDELRAKVEELEAQNLRLVMANRDLHAENAELRRLAGDVSHDSDVQMVVQERDKALERVAEMAETIEELLNALMMSEAASKRCTCGSPKLVQGSSSGQTRSHTQQRTPADSDEEKATIRQQPRPTVPNVNRAATPVASSSGTAMGAGRAPLTPAPSQEIISTVSTSSSQATWDSPSSASRAMAKANRLWYLEFSKPPSSVELQHGPIPFDILAERLRLSEDVQAEVGCLEVTGGYDTRIYADETVAFVYEPVILEGPGPAASYFIGWTTPAKVKTMKEWVMKTGDLQLFIWPIGETVGWRYIGLHSLTFEEMENKWPLFHQSEKHRLVSHLRERNGPAMDVAKFRDEVRSGKLLQVCIQLESKARVLTLLYLALLSSHSFILANAQANPQGTDLDVPGSGTGNDNGDGGAPSGSSISTTLASTPTSAPTPSVTPTSTPTPTTHSTTTQRPANTPTTTSSPSPTSKTSASATGSSSSSSDPTSATTSSDATSSQSSSSSVSDTSGSSSSTLSSSSSVPSTSSTSTLVATTGPAQNKAATTLVASPTGAGGLSYAGADTTTYNWLSSTPSATDAAAGVSASSKSFFDNKGAVAGTFTVVGVVVLGAVLVGVIYAKRRAARMQDEEDLTYFEKYNAPNSDSHDGPADFSFGNDNPSEAQIMTHAAPDAYPDRSMHYGLPTMAEYAEPQPMDFNYGAAGATGAAGVGYPPGTAYARAQAQQGQQYQYEGHQYQVQPDAYGADFNAQYQEAYYDPRRSPNSTAHPYADPRNSPRGTARPKFSPTARTLTNGMSRSSPISLGATLLAIPRLERAQALDGCGRHADRFPATGASPANTAEAYLEPAQGRPGITSLLLNRPKAKNAISLRLLKEFQECLDKVRFDKDTRVLIVRSSTVGSFCAGADLIERASMTKAQVDKFLVDLRRALGTLENLPMPTIAAIDGPALGGGLELGLACDLRVAGHSVTKIGLPEVKLGIIPGAGGTQRLTRLLGLAKAKDLIFTARVMTAQEAHQIGVVDYVSDPDSTAVDKALELAAQMSANAPLALRAAKQAISRVPDLGLESGLDFERASYEPLLHTKDRLEALQAFKEKRSPVFKGE</sequence>
<feature type="region of interest" description="Disordered" evidence="5">
    <location>
        <begin position="798"/>
        <end position="837"/>
    </location>
</feature>
<feature type="region of interest" description="Disordered" evidence="5">
    <location>
        <begin position="137"/>
        <end position="202"/>
    </location>
</feature>
<feature type="region of interest" description="Disordered" evidence="5">
    <location>
        <begin position="440"/>
        <end position="575"/>
    </location>
</feature>
<dbReference type="GO" id="GO:0016836">
    <property type="term" value="F:hydro-lyase activity"/>
    <property type="evidence" value="ECO:0007669"/>
    <property type="project" value="UniProtKB-ARBA"/>
</dbReference>
<keyword evidence="6" id="KW-0472">Membrane</keyword>
<feature type="compositionally biased region" description="Low complexity" evidence="5">
    <location>
        <begin position="462"/>
        <end position="575"/>
    </location>
</feature>
<gene>
    <name evidence="7" type="ORF">BN946_scf185003.g17</name>
</gene>
<evidence type="ECO:0000256" key="6">
    <source>
        <dbReference type="SAM" id="Phobius"/>
    </source>
</evidence>
<dbReference type="OrthoDB" id="410701at2759"/>
<dbReference type="Proteomes" id="UP000029665">
    <property type="component" value="Unassembled WGS sequence"/>
</dbReference>
<protein>
    <submittedName>
        <fullName evidence="7">Uncharacterized protein</fullName>
    </submittedName>
</protein>
<dbReference type="CDD" id="cd06558">
    <property type="entry name" value="crotonase-like"/>
    <property type="match status" value="1"/>
</dbReference>
<keyword evidence="6" id="KW-0812">Transmembrane</keyword>
<feature type="coiled-coil region" evidence="4">
    <location>
        <begin position="17"/>
        <end position="76"/>
    </location>
</feature>
<dbReference type="PANTHER" id="PTHR11941:SF171">
    <property type="entry name" value="SD19268P"/>
    <property type="match status" value="1"/>
</dbReference>
<evidence type="ECO:0000313" key="8">
    <source>
        <dbReference type="Proteomes" id="UP000029665"/>
    </source>
</evidence>
<dbReference type="SUPFAM" id="SSF52096">
    <property type="entry name" value="ClpP/crotonase"/>
    <property type="match status" value="1"/>
</dbReference>
<dbReference type="PANTHER" id="PTHR11941">
    <property type="entry name" value="ENOYL-COA HYDRATASE-RELATED"/>
    <property type="match status" value="1"/>
</dbReference>